<sequence>MNNSLSVEFFQQASHVIKALGHPQRLKIIEFLDTREKSVGQIQEHLNVSQPLASQHLRYMHSRGIVKYRRQGTTYYYSIASQFIFKILDCVSECQHKVEAGEWELGMFETEEKGR</sequence>
<keyword evidence="2" id="KW-0238">DNA-binding</keyword>
<protein>
    <recommendedName>
        <fullName evidence="4">HTH arsR-type domain-containing protein</fullName>
    </recommendedName>
</protein>
<dbReference type="GO" id="GO:0003700">
    <property type="term" value="F:DNA-binding transcription factor activity"/>
    <property type="evidence" value="ECO:0007669"/>
    <property type="project" value="InterPro"/>
</dbReference>
<dbReference type="NCBIfam" id="NF033788">
    <property type="entry name" value="HTH_metalloreg"/>
    <property type="match status" value="1"/>
</dbReference>
<dbReference type="InterPro" id="IPR036388">
    <property type="entry name" value="WH-like_DNA-bd_sf"/>
</dbReference>
<dbReference type="PRINTS" id="PR00778">
    <property type="entry name" value="HTHARSR"/>
</dbReference>
<evidence type="ECO:0000313" key="5">
    <source>
        <dbReference type="EMBL" id="AGO88010.1"/>
    </source>
</evidence>
<reference evidence="5" key="1">
    <citation type="journal article" date="2014" name="ISME J.">
        <title>Genomic properties of Marine Group A bacteria indicate a role in the marine sulfur cycle.</title>
        <authorList>
            <person name="Wright J.J."/>
            <person name="Mewis K."/>
            <person name="Hanson N.W."/>
            <person name="Konwar K.M."/>
            <person name="Maas K.R."/>
            <person name="Hallam S.J."/>
        </authorList>
    </citation>
    <scope>NUCLEOTIDE SEQUENCE</scope>
</reference>
<dbReference type="AlphaFoldDB" id="S4WA69"/>
<keyword evidence="3" id="KW-0804">Transcription</keyword>
<organism evidence="5">
    <name type="scientific">uncultured bacterium 122006-I05</name>
    <dbReference type="NCBI Taxonomy" id="1343837"/>
    <lineage>
        <taxon>Bacteria</taxon>
        <taxon>environmental samples</taxon>
    </lineage>
</organism>
<dbReference type="SMART" id="SM00418">
    <property type="entry name" value="HTH_ARSR"/>
    <property type="match status" value="1"/>
</dbReference>
<name>S4WA69_9BACT</name>
<proteinExistence type="predicted"/>
<dbReference type="InterPro" id="IPR011991">
    <property type="entry name" value="ArsR-like_HTH"/>
</dbReference>
<evidence type="ECO:0000256" key="2">
    <source>
        <dbReference type="ARBA" id="ARBA00023125"/>
    </source>
</evidence>
<dbReference type="CDD" id="cd00090">
    <property type="entry name" value="HTH_ARSR"/>
    <property type="match status" value="1"/>
</dbReference>
<accession>S4WA69</accession>
<dbReference type="GO" id="GO:0003677">
    <property type="term" value="F:DNA binding"/>
    <property type="evidence" value="ECO:0007669"/>
    <property type="project" value="UniProtKB-KW"/>
</dbReference>
<dbReference type="EMBL" id="KF170422">
    <property type="protein sequence ID" value="AGO88010.1"/>
    <property type="molecule type" value="Genomic_DNA"/>
</dbReference>
<evidence type="ECO:0000256" key="3">
    <source>
        <dbReference type="ARBA" id="ARBA00023163"/>
    </source>
</evidence>
<evidence type="ECO:0000256" key="1">
    <source>
        <dbReference type="ARBA" id="ARBA00023015"/>
    </source>
</evidence>
<dbReference type="InterPro" id="IPR051011">
    <property type="entry name" value="Metal_resp_trans_reg"/>
</dbReference>
<dbReference type="SUPFAM" id="SSF46785">
    <property type="entry name" value="Winged helix' DNA-binding domain"/>
    <property type="match status" value="1"/>
</dbReference>
<feature type="domain" description="HTH arsR-type" evidence="4">
    <location>
        <begin position="5"/>
        <end position="99"/>
    </location>
</feature>
<dbReference type="PANTHER" id="PTHR43132">
    <property type="entry name" value="ARSENICAL RESISTANCE OPERON REPRESSOR ARSR-RELATED"/>
    <property type="match status" value="1"/>
</dbReference>
<evidence type="ECO:0000259" key="4">
    <source>
        <dbReference type="PROSITE" id="PS50987"/>
    </source>
</evidence>
<dbReference type="InterPro" id="IPR036390">
    <property type="entry name" value="WH_DNA-bd_sf"/>
</dbReference>
<dbReference type="Pfam" id="PF01022">
    <property type="entry name" value="HTH_5"/>
    <property type="match status" value="1"/>
</dbReference>
<keyword evidence="1" id="KW-0805">Transcription regulation</keyword>
<dbReference type="InterPro" id="IPR001845">
    <property type="entry name" value="HTH_ArsR_DNA-bd_dom"/>
</dbReference>
<dbReference type="PANTHER" id="PTHR43132:SF2">
    <property type="entry name" value="ARSENICAL RESISTANCE OPERON REPRESSOR ARSR-RELATED"/>
    <property type="match status" value="1"/>
</dbReference>
<dbReference type="PROSITE" id="PS50987">
    <property type="entry name" value="HTH_ARSR_2"/>
    <property type="match status" value="1"/>
</dbReference>
<dbReference type="Gene3D" id="1.10.10.10">
    <property type="entry name" value="Winged helix-like DNA-binding domain superfamily/Winged helix DNA-binding domain"/>
    <property type="match status" value="1"/>
</dbReference>